<accession>A0ABZ0QBN5</accession>
<gene>
    <name evidence="2" type="primary">pilO</name>
    <name evidence="2" type="ORF">R8Z52_00865</name>
</gene>
<sequence length="184" mass="21087">MPMHFFSFRMFDSLSWQKLLLTWCVLIGLANGIADHFFIAPLQAQLIELKKEMEQQKTQQQALQTSLSLWQQNASSLQELDRVMLPIQAQQQLLMGKDWLSVISGIAKIHQVQIQQLAWVERDTQSQTAQQLSLQVSGSYSALGHFYAHLVNLSHSLQLNDVQWRASVYPNLVQVQSTLLIKEL</sequence>
<feature type="coiled-coil region" evidence="1">
    <location>
        <begin position="39"/>
        <end position="66"/>
    </location>
</feature>
<keyword evidence="1" id="KW-0175">Coiled coil</keyword>
<dbReference type="InterPro" id="IPR007445">
    <property type="entry name" value="PilO"/>
</dbReference>
<dbReference type="Pfam" id="PF04350">
    <property type="entry name" value="PilO"/>
    <property type="match status" value="1"/>
</dbReference>
<keyword evidence="3" id="KW-1185">Reference proteome</keyword>
<dbReference type="EMBL" id="CP138203">
    <property type="protein sequence ID" value="WPC73872.1"/>
    <property type="molecule type" value="Genomic_DNA"/>
</dbReference>
<dbReference type="RefSeq" id="WP_261893864.1">
    <property type="nucleotide sequence ID" value="NZ_AP024895.1"/>
</dbReference>
<reference evidence="2 3" key="1">
    <citation type="submission" date="2023-11" db="EMBL/GenBank/DDBJ databases">
        <title>Plant-associative lifestyle of Vibrio porteresiae and its evolutionary dynamics.</title>
        <authorList>
            <person name="Rameshkumar N."/>
            <person name="Kirti K."/>
        </authorList>
    </citation>
    <scope>NUCLEOTIDE SEQUENCE [LARGE SCALE GENOMIC DNA]</scope>
    <source>
        <strain evidence="2 3">MSSRF30</strain>
    </source>
</reference>
<evidence type="ECO:0000256" key="1">
    <source>
        <dbReference type="SAM" id="Coils"/>
    </source>
</evidence>
<proteinExistence type="predicted"/>
<name>A0ABZ0QBN5_9VIBR</name>
<evidence type="ECO:0000313" key="3">
    <source>
        <dbReference type="Proteomes" id="UP001304071"/>
    </source>
</evidence>
<evidence type="ECO:0000313" key="2">
    <source>
        <dbReference type="EMBL" id="WPC73872.1"/>
    </source>
</evidence>
<dbReference type="Proteomes" id="UP001304071">
    <property type="component" value="Chromosome 1"/>
</dbReference>
<protein>
    <submittedName>
        <fullName evidence="2">Type 4a pilus biogenesis protein PilO</fullName>
    </submittedName>
</protein>
<organism evidence="2 3">
    <name type="scientific">Vibrio porteresiae DSM 19223</name>
    <dbReference type="NCBI Taxonomy" id="1123496"/>
    <lineage>
        <taxon>Bacteria</taxon>
        <taxon>Pseudomonadati</taxon>
        <taxon>Pseudomonadota</taxon>
        <taxon>Gammaproteobacteria</taxon>
        <taxon>Vibrionales</taxon>
        <taxon>Vibrionaceae</taxon>
        <taxon>Vibrio</taxon>
    </lineage>
</organism>